<evidence type="ECO:0000313" key="1">
    <source>
        <dbReference type="EMBL" id="KKN70798.1"/>
    </source>
</evidence>
<organism evidence="1">
    <name type="scientific">marine sediment metagenome</name>
    <dbReference type="NCBI Taxonomy" id="412755"/>
    <lineage>
        <taxon>unclassified sequences</taxon>
        <taxon>metagenomes</taxon>
        <taxon>ecological metagenomes</taxon>
    </lineage>
</organism>
<evidence type="ECO:0008006" key="2">
    <source>
        <dbReference type="Google" id="ProtNLM"/>
    </source>
</evidence>
<dbReference type="AlphaFoldDB" id="A0A0F9VYL6"/>
<protein>
    <recommendedName>
        <fullName evidence="2">Glycosyltransferase 2-like domain-containing protein</fullName>
    </recommendedName>
</protein>
<reference evidence="1" key="1">
    <citation type="journal article" date="2015" name="Nature">
        <title>Complex archaea that bridge the gap between prokaryotes and eukaryotes.</title>
        <authorList>
            <person name="Spang A."/>
            <person name="Saw J.H."/>
            <person name="Jorgensen S.L."/>
            <person name="Zaremba-Niedzwiedzka K."/>
            <person name="Martijn J."/>
            <person name="Lind A.E."/>
            <person name="van Eijk R."/>
            <person name="Schleper C."/>
            <person name="Guy L."/>
            <person name="Ettema T.J."/>
        </authorList>
    </citation>
    <scope>NUCLEOTIDE SEQUENCE</scope>
</reference>
<gene>
    <name evidence="1" type="ORF">LCGC14_0426900</name>
</gene>
<sequence>MINVVYLPYRRHEFADLTFSLLSKCKNKDFHVSVCGFHNKITIHSANRARQLAKRAQDEYGLNASPLIVDAHPRDNYIAKLKAASKLPYKHTMKLDEDVFLSPDTIDFMFDNVTRLVGSNIILTPALSNGVPTCDDFIEHQLDASQTKRLHKAFSGAKVPKNLWSYNWHHINRVIECGYERNKFYAEVAKIKAHYKGIHPIRFDVPSQLMMNEFVLENIGKFTQNKDLEIKSMKAPYFCNSCFIINTDEWKKILYSKYYIDPFDEVPLNRYRNEKKKNFLYMPNCYGIHIMYVLVAMKIGKEKEKEYFKKLYPLIMKQL</sequence>
<proteinExistence type="predicted"/>
<dbReference type="EMBL" id="LAZR01000396">
    <property type="protein sequence ID" value="KKN70798.1"/>
    <property type="molecule type" value="Genomic_DNA"/>
</dbReference>
<accession>A0A0F9VYL6</accession>
<comment type="caution">
    <text evidence="1">The sequence shown here is derived from an EMBL/GenBank/DDBJ whole genome shotgun (WGS) entry which is preliminary data.</text>
</comment>
<name>A0A0F9VYL6_9ZZZZ</name>